<dbReference type="Proteomes" id="UP001597085">
    <property type="component" value="Unassembled WGS sequence"/>
</dbReference>
<sequence length="133" mass="14132">MPTHCEHCDRSLVLVDVPSDLREYAPENAGTVGSCPRCLRTYPVSDGDGADSGRADDLPAAIPDGEGGVALLLALGLLDSLATNRAAIQSLIEHAEAAGADVFLTLDRLAADESVEAHVDLERRRRQLESLLE</sequence>
<dbReference type="RefSeq" id="WP_256420011.1">
    <property type="nucleotide sequence ID" value="NZ_JANHDI010000001.1"/>
</dbReference>
<evidence type="ECO:0000313" key="2">
    <source>
        <dbReference type="Proteomes" id="UP001597085"/>
    </source>
</evidence>
<evidence type="ECO:0000313" key="1">
    <source>
        <dbReference type="EMBL" id="MFD1598002.1"/>
    </source>
</evidence>
<protein>
    <submittedName>
        <fullName evidence="1">DUF6276 family protein</fullName>
    </submittedName>
</protein>
<name>A0ABD6CJE7_9EURY</name>
<keyword evidence="2" id="KW-1185">Reference proteome</keyword>
<comment type="caution">
    <text evidence="1">The sequence shown here is derived from an EMBL/GenBank/DDBJ whole genome shotgun (WGS) entry which is preliminary data.</text>
</comment>
<accession>A0ABD6CJE7</accession>
<dbReference type="InterPro" id="IPR046243">
    <property type="entry name" value="DUF6276"/>
</dbReference>
<proteinExistence type="predicted"/>
<gene>
    <name evidence="1" type="ORF">ACFSBX_03400</name>
</gene>
<dbReference type="AlphaFoldDB" id="A0ABD6CJE7"/>
<dbReference type="EMBL" id="JBHUDK010000003">
    <property type="protein sequence ID" value="MFD1598002.1"/>
    <property type="molecule type" value="Genomic_DNA"/>
</dbReference>
<reference evidence="1 2" key="1">
    <citation type="journal article" date="2019" name="Int. J. Syst. Evol. Microbiol.">
        <title>The Global Catalogue of Microorganisms (GCM) 10K type strain sequencing project: providing services to taxonomists for standard genome sequencing and annotation.</title>
        <authorList>
            <consortium name="The Broad Institute Genomics Platform"/>
            <consortium name="The Broad Institute Genome Sequencing Center for Infectious Disease"/>
            <person name="Wu L."/>
            <person name="Ma J."/>
        </authorList>
    </citation>
    <scope>NUCLEOTIDE SEQUENCE [LARGE SCALE GENOMIC DNA]</scope>
    <source>
        <strain evidence="1 2">CGMCC 1.12121</strain>
    </source>
</reference>
<organism evidence="1 2">
    <name type="scientific">Halobellus rarus</name>
    <dbReference type="NCBI Taxonomy" id="1126237"/>
    <lineage>
        <taxon>Archaea</taxon>
        <taxon>Methanobacteriati</taxon>
        <taxon>Methanobacteriota</taxon>
        <taxon>Stenosarchaea group</taxon>
        <taxon>Halobacteria</taxon>
        <taxon>Halobacteriales</taxon>
        <taxon>Haloferacaceae</taxon>
        <taxon>Halobellus</taxon>
    </lineage>
</organism>
<dbReference type="Pfam" id="PF19792">
    <property type="entry name" value="DUF6276"/>
    <property type="match status" value="1"/>
</dbReference>